<proteinExistence type="predicted"/>
<reference evidence="2" key="1">
    <citation type="submission" date="2020-06" db="EMBL/GenBank/DDBJ databases">
        <title>Draft genomic sequence of Geomonas sp. Red330.</title>
        <authorList>
            <person name="Itoh H."/>
            <person name="Zhenxing X."/>
            <person name="Ushijima N."/>
            <person name="Masuda Y."/>
            <person name="Shiratori Y."/>
            <person name="Senoo K."/>
        </authorList>
    </citation>
    <scope>NUCLEOTIDE SEQUENCE [LARGE SCALE GENOMIC DNA]</scope>
    <source>
        <strain evidence="2">Red330</strain>
    </source>
</reference>
<dbReference type="AlphaFoldDB" id="A0A6V8MN80"/>
<dbReference type="RefSeq" id="WP_183356292.1">
    <property type="nucleotide sequence ID" value="NZ_BLXX01000015.1"/>
</dbReference>
<dbReference type="Proteomes" id="UP000556026">
    <property type="component" value="Unassembled WGS sequence"/>
</dbReference>
<evidence type="ECO:0000313" key="2">
    <source>
        <dbReference type="Proteomes" id="UP000556026"/>
    </source>
</evidence>
<sequence>MDQAASELVAALRRALPGGLVYWDPEPREGDWHGAVLTARLGERTLSVQFQRGPGLASGAPGPEALFAELVAELVAQFADHFSQSIYHKERFTRIF</sequence>
<evidence type="ECO:0000313" key="1">
    <source>
        <dbReference type="EMBL" id="GFO61496.1"/>
    </source>
</evidence>
<accession>A0A6V8MN80</accession>
<keyword evidence="2" id="KW-1185">Reference proteome</keyword>
<protein>
    <submittedName>
        <fullName evidence="1">Uncharacterized protein</fullName>
    </submittedName>
</protein>
<organism evidence="1 2">
    <name type="scientific">Geomonas silvestris</name>
    <dbReference type="NCBI Taxonomy" id="2740184"/>
    <lineage>
        <taxon>Bacteria</taxon>
        <taxon>Pseudomonadati</taxon>
        <taxon>Thermodesulfobacteriota</taxon>
        <taxon>Desulfuromonadia</taxon>
        <taxon>Geobacterales</taxon>
        <taxon>Geobacteraceae</taxon>
        <taxon>Geomonas</taxon>
    </lineage>
</organism>
<dbReference type="EMBL" id="BLXX01000015">
    <property type="protein sequence ID" value="GFO61496.1"/>
    <property type="molecule type" value="Genomic_DNA"/>
</dbReference>
<comment type="caution">
    <text evidence="1">The sequence shown here is derived from an EMBL/GenBank/DDBJ whole genome shotgun (WGS) entry which is preliminary data.</text>
</comment>
<name>A0A6V8MN80_9BACT</name>
<gene>
    <name evidence="1" type="ORF">GMST_38210</name>
</gene>